<evidence type="ECO:0000256" key="2">
    <source>
        <dbReference type="SAM" id="Phobius"/>
    </source>
</evidence>
<feature type="region of interest" description="Disordered" evidence="1">
    <location>
        <begin position="18"/>
        <end position="44"/>
    </location>
</feature>
<name>A0A0N4YK18_NIPBR</name>
<reference evidence="5" key="1">
    <citation type="submission" date="2017-02" db="UniProtKB">
        <authorList>
            <consortium name="WormBaseParasite"/>
        </authorList>
    </citation>
    <scope>IDENTIFICATION</scope>
</reference>
<accession>A0A0N4YK18</accession>
<evidence type="ECO:0000313" key="3">
    <source>
        <dbReference type="EMBL" id="VDL80962.1"/>
    </source>
</evidence>
<dbReference type="WBParaSite" id="NBR_0001734701-mRNA-1">
    <property type="protein sequence ID" value="NBR_0001734701-mRNA-1"/>
    <property type="gene ID" value="NBR_0001734701"/>
</dbReference>
<dbReference type="Proteomes" id="UP000271162">
    <property type="component" value="Unassembled WGS sequence"/>
</dbReference>
<keyword evidence="4" id="KW-1185">Reference proteome</keyword>
<feature type="compositionally biased region" description="Basic and acidic residues" evidence="1">
    <location>
        <begin position="34"/>
        <end position="44"/>
    </location>
</feature>
<protein>
    <submittedName>
        <fullName evidence="5">Protein phosphatase 2C</fullName>
    </submittedName>
</protein>
<evidence type="ECO:0000313" key="4">
    <source>
        <dbReference type="Proteomes" id="UP000271162"/>
    </source>
</evidence>
<proteinExistence type="predicted"/>
<evidence type="ECO:0000313" key="5">
    <source>
        <dbReference type="WBParaSite" id="NBR_0001734701-mRNA-1"/>
    </source>
</evidence>
<feature type="transmembrane region" description="Helical" evidence="2">
    <location>
        <begin position="102"/>
        <end position="124"/>
    </location>
</feature>
<gene>
    <name evidence="3" type="ORF">NBR_LOCUS17348</name>
</gene>
<keyword evidence="2" id="KW-1133">Transmembrane helix</keyword>
<organism evidence="5">
    <name type="scientific">Nippostrongylus brasiliensis</name>
    <name type="common">Rat hookworm</name>
    <dbReference type="NCBI Taxonomy" id="27835"/>
    <lineage>
        <taxon>Eukaryota</taxon>
        <taxon>Metazoa</taxon>
        <taxon>Ecdysozoa</taxon>
        <taxon>Nematoda</taxon>
        <taxon>Chromadorea</taxon>
        <taxon>Rhabditida</taxon>
        <taxon>Rhabditina</taxon>
        <taxon>Rhabditomorpha</taxon>
        <taxon>Strongyloidea</taxon>
        <taxon>Heligmosomidae</taxon>
        <taxon>Nippostrongylus</taxon>
    </lineage>
</organism>
<evidence type="ECO:0000256" key="1">
    <source>
        <dbReference type="SAM" id="MobiDB-lite"/>
    </source>
</evidence>
<reference evidence="3 4" key="2">
    <citation type="submission" date="2018-11" db="EMBL/GenBank/DDBJ databases">
        <authorList>
            <consortium name="Pathogen Informatics"/>
        </authorList>
    </citation>
    <scope>NUCLEOTIDE SEQUENCE [LARGE SCALE GENOMIC DNA]</scope>
</reference>
<dbReference type="EMBL" id="UYSL01022708">
    <property type="protein sequence ID" value="VDL80962.1"/>
    <property type="molecule type" value="Genomic_DNA"/>
</dbReference>
<sequence>MRALWPVRSSTRFVTSKSDCDMAGTSSTRPHSTGQHEIHRLRDSHRSGHLPVVRRLQILTVDHNPNISQPKVAYQSSTGMYSLVVTSYTHLASHRSISLREFSVLILFLVFAVCIMHGSTELLFTSSSSSSVQRSMRVPLYIPLRSSYSDRITSYVILF</sequence>
<feature type="compositionally biased region" description="Polar residues" evidence="1">
    <location>
        <begin position="24"/>
        <end position="33"/>
    </location>
</feature>
<keyword evidence="2" id="KW-0812">Transmembrane</keyword>
<dbReference type="AlphaFoldDB" id="A0A0N4YK18"/>
<keyword evidence="2" id="KW-0472">Membrane</keyword>